<feature type="transmembrane region" description="Helical" evidence="8">
    <location>
        <begin position="305"/>
        <end position="329"/>
    </location>
</feature>
<dbReference type="PANTHER" id="PTHR42703:SF1">
    <property type="entry name" value="NA(+)_H(+) ANTIPORTER SUBUNIT D1"/>
    <property type="match status" value="1"/>
</dbReference>
<proteinExistence type="inferred from homology"/>
<evidence type="ECO:0000313" key="10">
    <source>
        <dbReference type="EMBL" id="KYG04832.1"/>
    </source>
</evidence>
<keyword evidence="6 8" id="KW-0472">Membrane</keyword>
<keyword evidence="5 8" id="KW-1133">Transmembrane helix</keyword>
<evidence type="ECO:0000256" key="8">
    <source>
        <dbReference type="SAM" id="Phobius"/>
    </source>
</evidence>
<organism evidence="10 11">
    <name type="scientific">Sorangium cellulosum</name>
    <name type="common">Polyangium cellulosum</name>
    <dbReference type="NCBI Taxonomy" id="56"/>
    <lineage>
        <taxon>Bacteria</taxon>
        <taxon>Pseudomonadati</taxon>
        <taxon>Myxococcota</taxon>
        <taxon>Polyangia</taxon>
        <taxon>Polyangiales</taxon>
        <taxon>Polyangiaceae</taxon>
        <taxon>Sorangium</taxon>
    </lineage>
</organism>
<dbReference type="GO" id="GO:0008137">
    <property type="term" value="F:NADH dehydrogenase (ubiquinone) activity"/>
    <property type="evidence" value="ECO:0007669"/>
    <property type="project" value="InterPro"/>
</dbReference>
<feature type="transmembrane region" description="Helical" evidence="8">
    <location>
        <begin position="448"/>
        <end position="472"/>
    </location>
</feature>
<dbReference type="EMBL" id="JEME01002261">
    <property type="protein sequence ID" value="KYG04832.1"/>
    <property type="molecule type" value="Genomic_DNA"/>
</dbReference>
<feature type="transmembrane region" description="Helical" evidence="8">
    <location>
        <begin position="79"/>
        <end position="97"/>
    </location>
</feature>
<dbReference type="PANTHER" id="PTHR42703">
    <property type="entry name" value="NADH DEHYDROGENASE"/>
    <property type="match status" value="1"/>
</dbReference>
<evidence type="ECO:0000256" key="7">
    <source>
        <dbReference type="RuleBase" id="RU000320"/>
    </source>
</evidence>
<feature type="transmembrane region" description="Helical" evidence="8">
    <location>
        <begin position="275"/>
        <end position="293"/>
    </location>
</feature>
<protein>
    <recommendedName>
        <fullName evidence="9">NADH:quinone oxidoreductase/Mrp antiporter transmembrane domain-containing protein</fullName>
    </recommendedName>
</protein>
<feature type="transmembrane region" description="Helical" evidence="8">
    <location>
        <begin position="163"/>
        <end position="185"/>
    </location>
</feature>
<comment type="subcellular location">
    <subcellularLocation>
        <location evidence="1">Cell membrane</location>
        <topology evidence="1">Multi-pass membrane protein</topology>
    </subcellularLocation>
    <subcellularLocation>
        <location evidence="7">Membrane</location>
        <topology evidence="7">Multi-pass membrane protein</topology>
    </subcellularLocation>
</comment>
<dbReference type="Pfam" id="PF00361">
    <property type="entry name" value="Proton_antipo_M"/>
    <property type="match status" value="1"/>
</dbReference>
<gene>
    <name evidence="10" type="ORF">BE21_44535</name>
</gene>
<dbReference type="GO" id="GO:0005886">
    <property type="term" value="C:plasma membrane"/>
    <property type="evidence" value="ECO:0007669"/>
    <property type="project" value="UniProtKB-SubCell"/>
</dbReference>
<feature type="transmembrane region" description="Helical" evidence="8">
    <location>
        <begin position="133"/>
        <end position="151"/>
    </location>
</feature>
<comment type="similarity">
    <text evidence="2">Belongs to the CPA3 antiporters (TC 2.A.63) subunit D family.</text>
</comment>
<dbReference type="InterPro" id="IPR003918">
    <property type="entry name" value="NADH_UbQ_OxRdtase"/>
</dbReference>
<feature type="transmembrane region" description="Helical" evidence="8">
    <location>
        <begin position="237"/>
        <end position="255"/>
    </location>
</feature>
<dbReference type="Proteomes" id="UP000075502">
    <property type="component" value="Unassembled WGS sequence"/>
</dbReference>
<reference evidence="10 11" key="1">
    <citation type="submission" date="2014-02" db="EMBL/GenBank/DDBJ databases">
        <title>The small core and large imbalanced accessory genome model reveals a collaborative survival strategy of Sorangium cellulosum strains in nature.</title>
        <authorList>
            <person name="Han K."/>
            <person name="Peng R."/>
            <person name="Blom J."/>
            <person name="Li Y.-Z."/>
        </authorList>
    </citation>
    <scope>NUCLEOTIDE SEQUENCE [LARGE SCALE GENOMIC DNA]</scope>
    <source>
        <strain evidence="10 11">So0007-03</strain>
    </source>
</reference>
<evidence type="ECO:0000259" key="9">
    <source>
        <dbReference type="Pfam" id="PF00361"/>
    </source>
</evidence>
<accession>A0A150TJE5</accession>
<keyword evidence="3" id="KW-1003">Cell membrane</keyword>
<feature type="domain" description="NADH:quinone oxidoreductase/Mrp antiporter transmembrane" evidence="9">
    <location>
        <begin position="128"/>
        <end position="418"/>
    </location>
</feature>
<dbReference type="PRINTS" id="PR01437">
    <property type="entry name" value="NUOXDRDTASE4"/>
</dbReference>
<dbReference type="InterPro" id="IPR001750">
    <property type="entry name" value="ND/Mrp_TM"/>
</dbReference>
<feature type="transmembrane region" description="Helical" evidence="8">
    <location>
        <begin position="205"/>
        <end position="230"/>
    </location>
</feature>
<comment type="caution">
    <text evidence="10">The sequence shown here is derived from an EMBL/GenBank/DDBJ whole genome shotgun (WGS) entry which is preliminary data.</text>
</comment>
<feature type="transmembrane region" description="Helical" evidence="8">
    <location>
        <begin position="370"/>
        <end position="391"/>
    </location>
</feature>
<name>A0A150TJE5_SORCE</name>
<evidence type="ECO:0000256" key="6">
    <source>
        <dbReference type="ARBA" id="ARBA00023136"/>
    </source>
</evidence>
<evidence type="ECO:0000256" key="2">
    <source>
        <dbReference type="ARBA" id="ARBA00005346"/>
    </source>
</evidence>
<evidence type="ECO:0000256" key="5">
    <source>
        <dbReference type="ARBA" id="ARBA00022989"/>
    </source>
</evidence>
<keyword evidence="4 7" id="KW-0812">Transmembrane</keyword>
<feature type="transmembrane region" description="Helical" evidence="8">
    <location>
        <begin position="335"/>
        <end position="358"/>
    </location>
</feature>
<dbReference type="GO" id="GO:0042773">
    <property type="term" value="P:ATP synthesis coupled electron transport"/>
    <property type="evidence" value="ECO:0007669"/>
    <property type="project" value="InterPro"/>
</dbReference>
<dbReference type="AlphaFoldDB" id="A0A150TJE5"/>
<evidence type="ECO:0000256" key="3">
    <source>
        <dbReference type="ARBA" id="ARBA00022475"/>
    </source>
</evidence>
<dbReference type="InterPro" id="IPR050586">
    <property type="entry name" value="CPA3_Na-H_Antiporter_D"/>
</dbReference>
<evidence type="ECO:0000256" key="4">
    <source>
        <dbReference type="ARBA" id="ARBA00022692"/>
    </source>
</evidence>
<evidence type="ECO:0000313" key="11">
    <source>
        <dbReference type="Proteomes" id="UP000075502"/>
    </source>
</evidence>
<sequence>MNAALVALPVLLPLLTAALLALLSGRPRLGRWLSLGSGALLVVIALSITARTAQGAILVLAIGGWSPRVGVVWVTDPLAALMLLFASIVAVAALAYAPGSLRGARERRYFYPLHQLMMAGVNGSLVTGDLFNLFVFFELMLLASFALLALGTRPGGLHHALTYVVMNLVASALLLGGVGAVYGTAGTVNMAELAVRVREGGLPPAFWGAGALVLVVFMVKAALAPVFFWLPDAYPEASAVVNGLFAGLLTKVGVYTLFRAVPLLGAAAPGGLRPALLSLAAATMVVGVVGALGRSTTRGILSFHIVSQVGYMIFGLALFTPLALAAGLFHTIHNMAAKTALVFAGGIAEGIGGSGALFHARGLARTHPWVAAGFFVPAMSLAGLPPLSGFWGKLLLVVAGFRAGAFAVTAVSLVVGLLTLASMLKIWTAVFWGEPTGQRFPRRGGDRGMLGATLGLGALTVILGLAAGPIFAHLERTATALLEVTPYVDAVLAQRR</sequence>
<evidence type="ECO:0000256" key="1">
    <source>
        <dbReference type="ARBA" id="ARBA00004651"/>
    </source>
</evidence>
<feature type="transmembrane region" description="Helical" evidence="8">
    <location>
        <begin position="403"/>
        <end position="427"/>
    </location>
</feature>